<protein>
    <submittedName>
        <fullName evidence="1">Uncharacterized protein</fullName>
    </submittedName>
</protein>
<proteinExistence type="predicted"/>
<dbReference type="EMBL" id="JAPUAV010000023">
    <property type="protein sequence ID" value="MCZ2573899.1"/>
    <property type="molecule type" value="Genomic_DNA"/>
</dbReference>
<comment type="caution">
    <text evidence="1">The sequence shown here is derived from an EMBL/GenBank/DDBJ whole genome shotgun (WGS) entry which is preliminary data.</text>
</comment>
<sequence>MNDFFPLLCILLTGLALALHFGLVKAFLRRNTLETRKLELELRSIKTRLIPLYLSHLERQKQILLQEKEYERAAEITFFINEELKKLDEDEHE</sequence>
<evidence type="ECO:0000313" key="2">
    <source>
        <dbReference type="Proteomes" id="UP001078742"/>
    </source>
</evidence>
<dbReference type="AlphaFoldDB" id="A0A9Q4IVH5"/>
<reference evidence="1" key="1">
    <citation type="submission" date="2022-12" db="EMBL/GenBank/DDBJ databases">
        <title>Development of a Multilocus Sequence Typing Scheme for Bacteroides fragilis Based on Whole Genome Sequencing Data and Clinical Application.</title>
        <authorList>
            <person name="Nielsen F.D."/>
            <person name="Justesen U.S."/>
        </authorList>
    </citation>
    <scope>NUCLEOTIDE SEQUENCE</scope>
    <source>
        <strain evidence="1">BF_BC_VIB_DK_2012_57</strain>
    </source>
</reference>
<gene>
    <name evidence="1" type="ORF">O1420_21270</name>
</gene>
<dbReference type="Proteomes" id="UP001078742">
    <property type="component" value="Unassembled WGS sequence"/>
</dbReference>
<accession>A0A9Q4IVH5</accession>
<evidence type="ECO:0000313" key="1">
    <source>
        <dbReference type="EMBL" id="MCZ2573899.1"/>
    </source>
</evidence>
<organism evidence="1 2">
    <name type="scientific">Bacteroides fragilis</name>
    <dbReference type="NCBI Taxonomy" id="817"/>
    <lineage>
        <taxon>Bacteria</taxon>
        <taxon>Pseudomonadati</taxon>
        <taxon>Bacteroidota</taxon>
        <taxon>Bacteroidia</taxon>
        <taxon>Bacteroidales</taxon>
        <taxon>Bacteroidaceae</taxon>
        <taxon>Bacteroides</taxon>
    </lineage>
</organism>
<dbReference type="RefSeq" id="WP_269104242.1">
    <property type="nucleotide sequence ID" value="NZ_JAPUAV010000023.1"/>
</dbReference>
<name>A0A9Q4IVH5_BACFG</name>